<feature type="domain" description="UmuC" evidence="14">
    <location>
        <begin position="5"/>
        <end position="190"/>
    </location>
</feature>
<dbReference type="CDD" id="cd03586">
    <property type="entry name" value="PolY_Pol_IV_kappa"/>
    <property type="match status" value="1"/>
</dbReference>
<dbReference type="InterPro" id="IPR053848">
    <property type="entry name" value="IMS_HHH_1"/>
</dbReference>
<accession>A0ABW5PS50</accession>
<evidence type="ECO:0000256" key="12">
    <source>
        <dbReference type="ARBA" id="ARBA00049244"/>
    </source>
</evidence>
<dbReference type="Gene3D" id="1.10.150.20">
    <property type="entry name" value="5' to 3' exonuclease, C-terminal subdomain"/>
    <property type="match status" value="1"/>
</dbReference>
<evidence type="ECO:0000256" key="6">
    <source>
        <dbReference type="ARBA" id="ARBA00022705"/>
    </source>
</evidence>
<feature type="site" description="Substrate discrimination" evidence="13">
    <location>
        <position position="14"/>
    </location>
</feature>
<dbReference type="PROSITE" id="PS50173">
    <property type="entry name" value="UMUC"/>
    <property type="match status" value="1"/>
</dbReference>
<keyword evidence="11 13" id="KW-0234">DNA repair</keyword>
<dbReference type="HAMAP" id="MF_01113">
    <property type="entry name" value="DNApol_IV"/>
    <property type="match status" value="1"/>
</dbReference>
<gene>
    <name evidence="13" type="primary">dinB</name>
    <name evidence="15" type="ORF">ACFSTF_10445</name>
</gene>
<dbReference type="SUPFAM" id="SSF100879">
    <property type="entry name" value="Lesion bypass DNA polymerase (Y-family), little finger domain"/>
    <property type="match status" value="1"/>
</dbReference>
<dbReference type="PANTHER" id="PTHR11076">
    <property type="entry name" value="DNA REPAIR POLYMERASE UMUC / TRANSFERASE FAMILY MEMBER"/>
    <property type="match status" value="1"/>
</dbReference>
<evidence type="ECO:0000256" key="8">
    <source>
        <dbReference type="ARBA" id="ARBA00022763"/>
    </source>
</evidence>
<keyword evidence="13" id="KW-0515">Mutator protein</keyword>
<dbReference type="InterPro" id="IPR022880">
    <property type="entry name" value="DNApol_IV"/>
</dbReference>
<evidence type="ECO:0000256" key="7">
    <source>
        <dbReference type="ARBA" id="ARBA00022723"/>
    </source>
</evidence>
<feature type="binding site" evidence="13">
    <location>
        <position position="105"/>
    </location>
    <ligand>
        <name>Mg(2+)</name>
        <dbReference type="ChEBI" id="CHEBI:18420"/>
    </ligand>
</feature>
<reference evidence="16" key="1">
    <citation type="journal article" date="2019" name="Int. J. Syst. Evol. Microbiol.">
        <title>The Global Catalogue of Microorganisms (GCM) 10K type strain sequencing project: providing services to taxonomists for standard genome sequencing and annotation.</title>
        <authorList>
            <consortium name="The Broad Institute Genomics Platform"/>
            <consortium name="The Broad Institute Genome Sequencing Center for Infectious Disease"/>
            <person name="Wu L."/>
            <person name="Ma J."/>
        </authorList>
    </citation>
    <scope>NUCLEOTIDE SEQUENCE [LARGE SCALE GENOMIC DNA]</scope>
    <source>
        <strain evidence="16">TISTR 2241</strain>
    </source>
</reference>
<comment type="function">
    <text evidence="13">Poorly processive, error-prone DNA polymerase involved in untargeted mutagenesis. Copies undamaged DNA at stalled replication forks, which arise in vivo from mismatched or misaligned primer ends. These misaligned primers can be extended by PolIV. Exhibits no 3'-5' exonuclease (proofreading) activity. May be involved in translesional synthesis, in conjunction with the beta clamp from PolIII.</text>
</comment>
<dbReference type="InterPro" id="IPR001126">
    <property type="entry name" value="UmuC"/>
</dbReference>
<evidence type="ECO:0000256" key="4">
    <source>
        <dbReference type="ARBA" id="ARBA00022679"/>
    </source>
</evidence>
<comment type="subcellular location">
    <subcellularLocation>
        <location evidence="1 13">Cytoplasm</location>
    </subcellularLocation>
</comment>
<dbReference type="InterPro" id="IPR050116">
    <property type="entry name" value="DNA_polymerase-Y"/>
</dbReference>
<dbReference type="InterPro" id="IPR036775">
    <property type="entry name" value="DNA_pol_Y-fam_lit_finger_sf"/>
</dbReference>
<comment type="catalytic activity">
    <reaction evidence="12 13">
        <text>DNA(n) + a 2'-deoxyribonucleoside 5'-triphosphate = DNA(n+1) + diphosphate</text>
        <dbReference type="Rhea" id="RHEA:22508"/>
        <dbReference type="Rhea" id="RHEA-COMP:17339"/>
        <dbReference type="Rhea" id="RHEA-COMP:17340"/>
        <dbReference type="ChEBI" id="CHEBI:33019"/>
        <dbReference type="ChEBI" id="CHEBI:61560"/>
        <dbReference type="ChEBI" id="CHEBI:173112"/>
        <dbReference type="EC" id="2.7.7.7"/>
    </reaction>
</comment>
<dbReference type="RefSeq" id="WP_141190631.1">
    <property type="nucleotide sequence ID" value="NZ_JBHUMR010000013.1"/>
</dbReference>
<keyword evidence="3 13" id="KW-0963">Cytoplasm</keyword>
<dbReference type="InterPro" id="IPR043128">
    <property type="entry name" value="Rev_trsase/Diguanyl_cyclase"/>
</dbReference>
<dbReference type="EMBL" id="JBHUMR010000013">
    <property type="protein sequence ID" value="MFD2617724.1"/>
    <property type="molecule type" value="Genomic_DNA"/>
</dbReference>
<keyword evidence="9 13" id="KW-0460">Magnesium</keyword>
<dbReference type="Gene3D" id="3.40.1170.60">
    <property type="match status" value="1"/>
</dbReference>
<name>A0ABW5PS50_9BACI</name>
<evidence type="ECO:0000256" key="1">
    <source>
        <dbReference type="ARBA" id="ARBA00004496"/>
    </source>
</evidence>
<dbReference type="InterPro" id="IPR017961">
    <property type="entry name" value="DNA_pol_Y-fam_little_finger"/>
</dbReference>
<comment type="caution">
    <text evidence="15">The sequence shown here is derived from an EMBL/GenBank/DDBJ whole genome shotgun (WGS) entry which is preliminary data.</text>
</comment>
<sequence length="409" mass="46207">MTKVIFLVDMQSFYASVEKADHPTLMKRPVIVSGDPKRRSGIILAACPMAKSFGVRTTEALWEAKQKCPQAVVLRPHMQRYIDVSLSITSIFEQFTDLVEIYSIDEQFLDVTGSTRLFGEPKSIAKQIQKMIFDEIGVHARIGIGPNKILAKMACDHFAKKRESGIFELNHKNMQRYLWPLPIKKLFGVGSRMEYNLRSMGIRKIGHLANFSLDILKKRWGINGEVLWQTANGIDDSPVTVQTHQKQKAIGHHMTLPYDYGTRKEILVILLELSEEVARRTRAKQVMGNTVSIGVQGANFDSPTGFYRQVKLPFPTNFGMDIFRAALQLFDQYWDGLPIRGTSITLSNLQSAHQYQIDLFGDLVKKERLSEAMDAMYSKYGSTAIIRASSLTNAGQVFVRSQKIGGHDK</sequence>
<comment type="similarity">
    <text evidence="2 13">Belongs to the DNA polymerase type-Y family.</text>
</comment>
<keyword evidence="4 13" id="KW-0808">Transferase</keyword>
<keyword evidence="8 13" id="KW-0227">DNA damage</keyword>
<dbReference type="SUPFAM" id="SSF56672">
    <property type="entry name" value="DNA/RNA polymerases"/>
    <property type="match status" value="1"/>
</dbReference>
<dbReference type="Pfam" id="PF11799">
    <property type="entry name" value="IMS_C"/>
    <property type="match status" value="1"/>
</dbReference>
<feature type="binding site" evidence="13">
    <location>
        <position position="9"/>
    </location>
    <ligand>
        <name>Mg(2+)</name>
        <dbReference type="ChEBI" id="CHEBI:18420"/>
    </ligand>
</feature>
<evidence type="ECO:0000256" key="10">
    <source>
        <dbReference type="ARBA" id="ARBA00023125"/>
    </source>
</evidence>
<organism evidence="15 16">
    <name type="scientific">Terrilactibacillus laevilacticus</name>
    <dbReference type="NCBI Taxonomy" id="1380157"/>
    <lineage>
        <taxon>Bacteria</taxon>
        <taxon>Bacillati</taxon>
        <taxon>Bacillota</taxon>
        <taxon>Bacilli</taxon>
        <taxon>Bacillales</taxon>
        <taxon>Bacillaceae</taxon>
        <taxon>Terrilactibacillus</taxon>
    </lineage>
</organism>
<dbReference type="PANTHER" id="PTHR11076:SF35">
    <property type="entry name" value="DNA REPAIR PROTEIN HOMOLOG YOBH"/>
    <property type="match status" value="1"/>
</dbReference>
<protein>
    <recommendedName>
        <fullName evidence="13">DNA polymerase IV</fullName>
        <shortName evidence="13">Pol IV</shortName>
        <ecNumber evidence="13">2.7.7.7</ecNumber>
    </recommendedName>
</protein>
<keyword evidence="7 13" id="KW-0479">Metal-binding</keyword>
<dbReference type="InterPro" id="IPR043502">
    <property type="entry name" value="DNA/RNA_pol_sf"/>
</dbReference>
<evidence type="ECO:0000313" key="15">
    <source>
        <dbReference type="EMBL" id="MFD2617724.1"/>
    </source>
</evidence>
<comment type="cofactor">
    <cofactor evidence="13">
        <name>Mg(2+)</name>
        <dbReference type="ChEBI" id="CHEBI:18420"/>
    </cofactor>
    <text evidence="13">Binds 2 magnesium ions per subunit.</text>
</comment>
<evidence type="ECO:0000313" key="16">
    <source>
        <dbReference type="Proteomes" id="UP001597458"/>
    </source>
</evidence>
<dbReference type="Gene3D" id="3.30.70.270">
    <property type="match status" value="1"/>
</dbReference>
<keyword evidence="13" id="KW-0239">DNA-directed DNA polymerase</keyword>
<evidence type="ECO:0000259" key="14">
    <source>
        <dbReference type="PROSITE" id="PS50173"/>
    </source>
</evidence>
<feature type="active site" evidence="13">
    <location>
        <position position="106"/>
    </location>
</feature>
<dbReference type="Gene3D" id="3.30.1490.100">
    <property type="entry name" value="DNA polymerase, Y-family, little finger domain"/>
    <property type="match status" value="1"/>
</dbReference>
<keyword evidence="16" id="KW-1185">Reference proteome</keyword>
<evidence type="ECO:0000256" key="11">
    <source>
        <dbReference type="ARBA" id="ARBA00023204"/>
    </source>
</evidence>
<keyword evidence="10 13" id="KW-0238">DNA-binding</keyword>
<keyword evidence="6 13" id="KW-0235">DNA replication</keyword>
<dbReference type="EC" id="2.7.7.7" evidence="13"/>
<dbReference type="Proteomes" id="UP001597458">
    <property type="component" value="Unassembled WGS sequence"/>
</dbReference>
<proteinExistence type="inferred from homology"/>
<dbReference type="Pfam" id="PF21999">
    <property type="entry name" value="IMS_HHH_1"/>
    <property type="match status" value="1"/>
</dbReference>
<keyword evidence="5 13" id="KW-0548">Nucleotidyltransferase</keyword>
<evidence type="ECO:0000256" key="13">
    <source>
        <dbReference type="HAMAP-Rule" id="MF_01113"/>
    </source>
</evidence>
<evidence type="ECO:0000256" key="2">
    <source>
        <dbReference type="ARBA" id="ARBA00010945"/>
    </source>
</evidence>
<evidence type="ECO:0000256" key="5">
    <source>
        <dbReference type="ARBA" id="ARBA00022695"/>
    </source>
</evidence>
<dbReference type="NCBIfam" id="NF002848">
    <property type="entry name" value="PRK03103.1"/>
    <property type="match status" value="1"/>
</dbReference>
<dbReference type="Pfam" id="PF00817">
    <property type="entry name" value="IMS"/>
    <property type="match status" value="1"/>
</dbReference>
<comment type="subunit">
    <text evidence="13">Monomer.</text>
</comment>
<evidence type="ECO:0000256" key="9">
    <source>
        <dbReference type="ARBA" id="ARBA00022842"/>
    </source>
</evidence>
<evidence type="ECO:0000256" key="3">
    <source>
        <dbReference type="ARBA" id="ARBA00022490"/>
    </source>
</evidence>